<sequence length="132" mass="14541">MSSLISSCSLFLLGIDLEAEKTRKKTELELSSDGEKSRNKTKVDLNQSAAAAITDVDERYELRGNVQLEVVATESSPRDDTLPETARKETEMGEKSVGRVNVETDNLDSSSGLATKSDTEKRSEDDINRGNW</sequence>
<dbReference type="Proteomes" id="UP000504610">
    <property type="component" value="Unplaced"/>
</dbReference>
<name>A0A6J0KJ46_RAPSA</name>
<dbReference type="AlphaFoldDB" id="A0A6J0KJ46"/>
<feature type="region of interest" description="Disordered" evidence="1">
    <location>
        <begin position="25"/>
        <end position="44"/>
    </location>
</feature>
<feature type="compositionally biased region" description="Basic and acidic residues" evidence="1">
    <location>
        <begin position="76"/>
        <end position="97"/>
    </location>
</feature>
<dbReference type="GeneID" id="108818637"/>
<keyword evidence="2" id="KW-1185">Reference proteome</keyword>
<reference evidence="3 4" key="1">
    <citation type="journal article" date="2016" name="BMC Genomics">
        <title>De novo transcriptome analysis in radish (Raphanus sativus L.) and identification of critical genes involved in bolting and flowering.</title>
        <authorList>
            <person name="Nie S."/>
            <person name="Li C."/>
            <person name="Xu L."/>
            <person name="Wang Y."/>
            <person name="Huang D."/>
            <person name="Muleke E.M."/>
            <person name="Sun X."/>
            <person name="Xie Y."/>
            <person name="Liu L."/>
        </authorList>
    </citation>
    <scope>NUCLEOTIDE SEQUENCE</scope>
    <source>
        <tissue evidence="3 4">Leaf</tissue>
    </source>
</reference>
<evidence type="ECO:0000313" key="2">
    <source>
        <dbReference type="Proteomes" id="UP000504610"/>
    </source>
</evidence>
<gene>
    <name evidence="3 4" type="primary">LOC108818637</name>
</gene>
<evidence type="ECO:0000256" key="1">
    <source>
        <dbReference type="SAM" id="MobiDB-lite"/>
    </source>
</evidence>
<feature type="compositionally biased region" description="Basic and acidic residues" evidence="1">
    <location>
        <begin position="117"/>
        <end position="132"/>
    </location>
</feature>
<evidence type="ECO:0000313" key="4">
    <source>
        <dbReference type="RefSeq" id="XP_018447054.1"/>
    </source>
</evidence>
<reference evidence="3 4" key="2">
    <citation type="submission" date="2025-04" db="UniProtKB">
        <authorList>
            <consortium name="RefSeq"/>
        </authorList>
    </citation>
    <scope>IDENTIFICATION</scope>
    <source>
        <tissue evidence="3 4">Leaf</tissue>
    </source>
</reference>
<dbReference type="RefSeq" id="XP_018447054.1">
    <property type="nucleotide sequence ID" value="XM_018591552.2"/>
</dbReference>
<feature type="region of interest" description="Disordered" evidence="1">
    <location>
        <begin position="72"/>
        <end position="132"/>
    </location>
</feature>
<feature type="compositionally biased region" description="Polar residues" evidence="1">
    <location>
        <begin position="103"/>
        <end position="116"/>
    </location>
</feature>
<dbReference type="RefSeq" id="XP_018447053.1">
    <property type="nucleotide sequence ID" value="XM_018591551.2"/>
</dbReference>
<accession>A0A6J0KJ46</accession>
<proteinExistence type="predicted"/>
<organism evidence="2 4">
    <name type="scientific">Raphanus sativus</name>
    <name type="common">Radish</name>
    <name type="synonym">Raphanus raphanistrum var. sativus</name>
    <dbReference type="NCBI Taxonomy" id="3726"/>
    <lineage>
        <taxon>Eukaryota</taxon>
        <taxon>Viridiplantae</taxon>
        <taxon>Streptophyta</taxon>
        <taxon>Embryophyta</taxon>
        <taxon>Tracheophyta</taxon>
        <taxon>Spermatophyta</taxon>
        <taxon>Magnoliopsida</taxon>
        <taxon>eudicotyledons</taxon>
        <taxon>Gunneridae</taxon>
        <taxon>Pentapetalae</taxon>
        <taxon>rosids</taxon>
        <taxon>malvids</taxon>
        <taxon>Brassicales</taxon>
        <taxon>Brassicaceae</taxon>
        <taxon>Brassiceae</taxon>
        <taxon>Raphanus</taxon>
    </lineage>
</organism>
<dbReference type="KEGG" id="rsz:108818637"/>
<feature type="compositionally biased region" description="Basic and acidic residues" evidence="1">
    <location>
        <begin position="25"/>
        <end position="43"/>
    </location>
</feature>
<protein>
    <submittedName>
        <fullName evidence="3 4">Uncharacterized protein LOC108818637</fullName>
    </submittedName>
</protein>
<evidence type="ECO:0000313" key="3">
    <source>
        <dbReference type="RefSeq" id="XP_018447053.1"/>
    </source>
</evidence>